<dbReference type="RefSeq" id="WP_149431015.1">
    <property type="nucleotide sequence ID" value="NZ_VLNY01000006.1"/>
</dbReference>
<dbReference type="InterPro" id="IPR050191">
    <property type="entry name" value="ATP-dep_DNA_ligase"/>
</dbReference>
<dbReference type="InterPro" id="IPR012340">
    <property type="entry name" value="NA-bd_OB-fold"/>
</dbReference>
<dbReference type="Pfam" id="PF04675">
    <property type="entry name" value="DNA_ligase_A_N"/>
    <property type="match status" value="1"/>
</dbReference>
<evidence type="ECO:0000256" key="4">
    <source>
        <dbReference type="ARBA" id="ARBA00022723"/>
    </source>
</evidence>
<dbReference type="PANTHER" id="PTHR45674">
    <property type="entry name" value="DNA LIGASE 1/3 FAMILY MEMBER"/>
    <property type="match status" value="1"/>
</dbReference>
<dbReference type="Pfam" id="PF01068">
    <property type="entry name" value="DNA_ligase_A_M"/>
    <property type="match status" value="1"/>
</dbReference>
<comment type="catalytic activity">
    <reaction evidence="12 14 15">
        <text>ATP + (deoxyribonucleotide)n-3'-hydroxyl + 5'-phospho-(deoxyribonucleotide)m = (deoxyribonucleotide)n+m + AMP + diphosphate.</text>
        <dbReference type="EC" id="6.5.1.1"/>
    </reaction>
</comment>
<dbReference type="Gene3D" id="3.30.470.30">
    <property type="entry name" value="DNA ligase/mRNA capping enzyme"/>
    <property type="match status" value="1"/>
</dbReference>
<dbReference type="GO" id="GO:0006310">
    <property type="term" value="P:DNA recombination"/>
    <property type="evidence" value="ECO:0007669"/>
    <property type="project" value="UniProtKB-UniRule"/>
</dbReference>
<evidence type="ECO:0000259" key="17">
    <source>
        <dbReference type="PROSITE" id="PS50160"/>
    </source>
</evidence>
<evidence type="ECO:0000256" key="11">
    <source>
        <dbReference type="ARBA" id="ARBA00023306"/>
    </source>
</evidence>
<comment type="similarity">
    <text evidence="14 16">Belongs to the ATP-dependent DNA ligase family.</text>
</comment>
<evidence type="ECO:0000256" key="14">
    <source>
        <dbReference type="HAMAP-Rule" id="MF_00407"/>
    </source>
</evidence>
<dbReference type="GO" id="GO:0051301">
    <property type="term" value="P:cell division"/>
    <property type="evidence" value="ECO:0007669"/>
    <property type="project" value="UniProtKB-KW"/>
</dbReference>
<evidence type="ECO:0000256" key="3">
    <source>
        <dbReference type="ARBA" id="ARBA00022705"/>
    </source>
</evidence>
<dbReference type="NCBIfam" id="TIGR00574">
    <property type="entry name" value="dnl1"/>
    <property type="match status" value="1"/>
</dbReference>
<evidence type="ECO:0000256" key="7">
    <source>
        <dbReference type="ARBA" id="ARBA00022840"/>
    </source>
</evidence>
<dbReference type="GO" id="GO:0006260">
    <property type="term" value="P:DNA replication"/>
    <property type="evidence" value="ECO:0007669"/>
    <property type="project" value="UniProtKB-UniRule"/>
</dbReference>
<evidence type="ECO:0000256" key="5">
    <source>
        <dbReference type="ARBA" id="ARBA00022741"/>
    </source>
</evidence>
<dbReference type="InterPro" id="IPR000977">
    <property type="entry name" value="DNA_ligase_ATP-dep"/>
</dbReference>
<feature type="binding site" evidence="14">
    <location>
        <position position="210"/>
    </location>
    <ligand>
        <name>ATP</name>
        <dbReference type="ChEBI" id="CHEBI:30616"/>
    </ligand>
</feature>
<evidence type="ECO:0000256" key="2">
    <source>
        <dbReference type="ARBA" id="ARBA00022618"/>
    </source>
</evidence>
<keyword evidence="9 14" id="KW-0233">DNA recombination</keyword>
<accession>A0A5A7S9U6</accession>
<dbReference type="SUPFAM" id="SSF117018">
    <property type="entry name" value="ATP-dependent DNA ligase DNA-binding domain"/>
    <property type="match status" value="1"/>
</dbReference>
<organism evidence="18 19">
    <name type="scientific">Antrihabitans cavernicola</name>
    <dbReference type="NCBI Taxonomy" id="2495913"/>
    <lineage>
        <taxon>Bacteria</taxon>
        <taxon>Bacillati</taxon>
        <taxon>Actinomycetota</taxon>
        <taxon>Actinomycetes</taxon>
        <taxon>Mycobacteriales</taxon>
        <taxon>Nocardiaceae</taxon>
        <taxon>Antrihabitans</taxon>
    </lineage>
</organism>
<feature type="active site" description="N6-AMP-lysine intermediate" evidence="14">
    <location>
        <position position="212"/>
    </location>
</feature>
<dbReference type="HAMAP" id="MF_00407">
    <property type="entry name" value="DNA_ligase"/>
    <property type="match status" value="1"/>
</dbReference>
<dbReference type="GO" id="GO:0071897">
    <property type="term" value="P:DNA biosynthetic process"/>
    <property type="evidence" value="ECO:0007669"/>
    <property type="project" value="InterPro"/>
</dbReference>
<dbReference type="NCBIfam" id="NF002868">
    <property type="entry name" value="PRK03180.1"/>
    <property type="match status" value="1"/>
</dbReference>
<evidence type="ECO:0000256" key="1">
    <source>
        <dbReference type="ARBA" id="ARBA00022598"/>
    </source>
</evidence>
<dbReference type="Gene3D" id="1.10.3260.10">
    <property type="entry name" value="DNA ligase, ATP-dependent, N-terminal domain"/>
    <property type="match status" value="1"/>
</dbReference>
<evidence type="ECO:0000256" key="9">
    <source>
        <dbReference type="ARBA" id="ARBA00023172"/>
    </source>
</evidence>
<dbReference type="EMBL" id="VLNY01000006">
    <property type="protein sequence ID" value="KAA0022254.1"/>
    <property type="molecule type" value="Genomic_DNA"/>
</dbReference>
<dbReference type="SUPFAM" id="SSF50249">
    <property type="entry name" value="Nucleic acid-binding proteins"/>
    <property type="match status" value="1"/>
</dbReference>
<dbReference type="PROSITE" id="PS50160">
    <property type="entry name" value="DNA_LIGASE_A3"/>
    <property type="match status" value="1"/>
</dbReference>
<dbReference type="GO" id="GO:0006281">
    <property type="term" value="P:DNA repair"/>
    <property type="evidence" value="ECO:0007669"/>
    <property type="project" value="UniProtKB-UniRule"/>
</dbReference>
<dbReference type="FunFam" id="2.40.50.140:FF:000163">
    <property type="entry name" value="Probable DNA ligase"/>
    <property type="match status" value="1"/>
</dbReference>
<comment type="caution">
    <text evidence="18">The sequence shown here is derived from an EMBL/GenBank/DDBJ whole genome shotgun (WGS) entry which is preliminary data.</text>
</comment>
<keyword evidence="5 14" id="KW-0547">Nucleotide-binding</keyword>
<dbReference type="InterPro" id="IPR012308">
    <property type="entry name" value="DNA_ligase_ATP-dep_N"/>
</dbReference>
<feature type="binding site" evidence="14">
    <location>
        <position position="373"/>
    </location>
    <ligand>
        <name>ATP</name>
        <dbReference type="ChEBI" id="CHEBI:30616"/>
    </ligand>
</feature>
<comment type="function">
    <text evidence="13 14">DNA ligase that seals nicks in double-stranded DNA during DNA replication, DNA recombination and DNA repair.</text>
</comment>
<keyword evidence="10 14" id="KW-0234">DNA repair</keyword>
<evidence type="ECO:0000256" key="12">
    <source>
        <dbReference type="ARBA" id="ARBA00034003"/>
    </source>
</evidence>
<keyword evidence="3 14" id="KW-0235">DNA replication</keyword>
<dbReference type="CDD" id="cd07901">
    <property type="entry name" value="Adenylation_DNA_ligase_Arch_LigB"/>
    <property type="match status" value="1"/>
</dbReference>
<evidence type="ECO:0000256" key="6">
    <source>
        <dbReference type="ARBA" id="ARBA00022763"/>
    </source>
</evidence>
<name>A0A5A7S9U6_9NOCA</name>
<dbReference type="PROSITE" id="PS00697">
    <property type="entry name" value="DNA_LIGASE_A1"/>
    <property type="match status" value="1"/>
</dbReference>
<dbReference type="GO" id="GO:0005524">
    <property type="term" value="F:ATP binding"/>
    <property type="evidence" value="ECO:0007669"/>
    <property type="project" value="UniProtKB-UniRule"/>
</dbReference>
<reference evidence="18 19" key="1">
    <citation type="submission" date="2019-07" db="EMBL/GenBank/DDBJ databases">
        <title>Rhodococcus cavernicolus sp. nov., isolated from a cave.</title>
        <authorList>
            <person name="Lee S.D."/>
        </authorList>
    </citation>
    <scope>NUCLEOTIDE SEQUENCE [LARGE SCALE GENOMIC DNA]</scope>
    <source>
        <strain evidence="18 19">C1-24</strain>
    </source>
</reference>
<dbReference type="Pfam" id="PF04679">
    <property type="entry name" value="DNA_ligase_A_C"/>
    <property type="match status" value="1"/>
</dbReference>
<keyword evidence="7 14" id="KW-0067">ATP-binding</keyword>
<evidence type="ECO:0000256" key="8">
    <source>
        <dbReference type="ARBA" id="ARBA00022842"/>
    </source>
</evidence>
<keyword evidence="2 14" id="KW-0132">Cell division</keyword>
<evidence type="ECO:0000256" key="13">
    <source>
        <dbReference type="ARBA" id="ARBA00054532"/>
    </source>
</evidence>
<sequence length="503" mass="54308">MLLSKVVEVSHAVGATRSRKAKTEALAELIAAVEPAEVAAVVAWLSGEPLQGRTGTGWRTLVAARSTPAADPTLTVAGIDATLTELVGTSGSGSAGRRRDLLADLLGAATHDEQEFLIRLLTGELRQGALEGVMTEAIAKAAGIPVDPVRRAFMLSGRLPATAVAALDGGVDLLTAFRLEVGRPIRPMLASPGESLEAALADLGRDVSVEYKLDGARIQVHRNCDDVHIFTRTLREITGSVPELVQLVAELPCTSVVLDGETLALTDSGRPRPFQETMSRFGAESERDLLLHPYFFDCLHLDGHDLLDSPLEERLAALDRVAPQHRIPALLRPSADDAAAQFDSALAEGHEGIMVKSLTSPYAAGRRGKSWQKIKPEHTLDLVVLGAEWGYGRRTGYLSNLHLGARDPDGGDPIMVGKTFKGLTDKLLEWQTAEFPLHERDRDEHTVYLKPELVVEIELDGVQVSTRYPGGVALRFARVLRYRPDKDAADADTIDAVRALLPK</sequence>
<evidence type="ECO:0000256" key="10">
    <source>
        <dbReference type="ARBA" id="ARBA00023204"/>
    </source>
</evidence>
<keyword evidence="4 14" id="KW-0479">Metal-binding</keyword>
<dbReference type="GO" id="GO:0046872">
    <property type="term" value="F:metal ion binding"/>
    <property type="evidence" value="ECO:0007669"/>
    <property type="project" value="UniProtKB-KW"/>
</dbReference>
<dbReference type="AlphaFoldDB" id="A0A5A7S9U6"/>
<protein>
    <recommendedName>
        <fullName evidence="14">Probable DNA ligase</fullName>
        <ecNumber evidence="14">6.5.1.1</ecNumber>
    </recommendedName>
    <alternativeName>
        <fullName evidence="14">Polydeoxyribonucleotide synthase [ATP]</fullName>
    </alternativeName>
</protein>
<dbReference type="GO" id="GO:0003677">
    <property type="term" value="F:DNA binding"/>
    <property type="evidence" value="ECO:0007669"/>
    <property type="project" value="InterPro"/>
</dbReference>
<dbReference type="PANTHER" id="PTHR45674:SF13">
    <property type="entry name" value="DNA LIGASE-RELATED"/>
    <property type="match status" value="1"/>
</dbReference>
<evidence type="ECO:0000313" key="18">
    <source>
        <dbReference type="EMBL" id="KAA0022254.1"/>
    </source>
</evidence>
<dbReference type="EC" id="6.5.1.1" evidence="14"/>
<evidence type="ECO:0000256" key="15">
    <source>
        <dbReference type="RuleBase" id="RU000617"/>
    </source>
</evidence>
<dbReference type="Gene3D" id="2.40.50.140">
    <property type="entry name" value="Nucleic acid-binding proteins"/>
    <property type="match status" value="1"/>
</dbReference>
<dbReference type="Proteomes" id="UP000322244">
    <property type="component" value="Unassembled WGS sequence"/>
</dbReference>
<evidence type="ECO:0000256" key="16">
    <source>
        <dbReference type="RuleBase" id="RU004196"/>
    </source>
</evidence>
<feature type="binding site" evidence="14">
    <location>
        <position position="261"/>
    </location>
    <ligand>
        <name>ATP</name>
        <dbReference type="ChEBI" id="CHEBI:30616"/>
    </ligand>
</feature>
<dbReference type="GO" id="GO:0003910">
    <property type="term" value="F:DNA ligase (ATP) activity"/>
    <property type="evidence" value="ECO:0007669"/>
    <property type="project" value="UniProtKB-UniRule"/>
</dbReference>
<feature type="binding site" evidence="14">
    <location>
        <position position="367"/>
    </location>
    <ligand>
        <name>ATP</name>
        <dbReference type="ChEBI" id="CHEBI:30616"/>
    </ligand>
</feature>
<dbReference type="InterPro" id="IPR016059">
    <property type="entry name" value="DNA_ligase_ATP-dep_CS"/>
</dbReference>
<dbReference type="SUPFAM" id="SSF56091">
    <property type="entry name" value="DNA ligase/mRNA capping enzyme, catalytic domain"/>
    <property type="match status" value="1"/>
</dbReference>
<keyword evidence="1 14" id="KW-0436">Ligase</keyword>
<keyword evidence="19" id="KW-1185">Reference proteome</keyword>
<keyword evidence="8 14" id="KW-0460">Magnesium</keyword>
<keyword evidence="6 14" id="KW-0227">DNA damage</keyword>
<dbReference type="InterPro" id="IPR012310">
    <property type="entry name" value="DNA_ligase_ATP-dep_cent"/>
</dbReference>
<feature type="domain" description="ATP-dependent DNA ligase family profile" evidence="17">
    <location>
        <begin position="284"/>
        <end position="407"/>
    </location>
</feature>
<comment type="cofactor">
    <cofactor evidence="14">
        <name>Mg(2+)</name>
        <dbReference type="ChEBI" id="CHEBI:18420"/>
    </cofactor>
</comment>
<gene>
    <name evidence="14" type="primary">lig</name>
    <name evidence="18" type="ORF">FOY51_14820</name>
</gene>
<feature type="binding site" evidence="14">
    <location>
        <position position="232"/>
    </location>
    <ligand>
        <name>ATP</name>
        <dbReference type="ChEBI" id="CHEBI:30616"/>
    </ligand>
</feature>
<dbReference type="OrthoDB" id="3733803at2"/>
<keyword evidence="11 14" id="KW-0131">Cell cycle</keyword>
<feature type="binding site" evidence="14">
    <location>
        <position position="296"/>
    </location>
    <ligand>
        <name>ATP</name>
        <dbReference type="ChEBI" id="CHEBI:30616"/>
    </ligand>
</feature>
<evidence type="ECO:0000313" key="19">
    <source>
        <dbReference type="Proteomes" id="UP000322244"/>
    </source>
</evidence>
<dbReference type="InterPro" id="IPR036599">
    <property type="entry name" value="DNA_ligase_N_sf"/>
</dbReference>
<feature type="binding site" evidence="14">
    <location>
        <position position="217"/>
    </location>
    <ligand>
        <name>ATP</name>
        <dbReference type="ChEBI" id="CHEBI:30616"/>
    </ligand>
</feature>
<proteinExistence type="inferred from homology"/>
<dbReference type="InterPro" id="IPR022865">
    <property type="entry name" value="DNA_ligae_ATP-dep_bac/arc"/>
</dbReference>
<dbReference type="InterPro" id="IPR012309">
    <property type="entry name" value="DNA_ligase_ATP-dep_C"/>
</dbReference>